<evidence type="ECO:0000259" key="1">
    <source>
        <dbReference type="SMART" id="SM00943"/>
    </source>
</evidence>
<dbReference type="CDD" id="cd04859">
    <property type="entry name" value="Prim_Pol"/>
    <property type="match status" value="1"/>
</dbReference>
<dbReference type="Pfam" id="PF09250">
    <property type="entry name" value="Prim-Pol"/>
    <property type="match status" value="1"/>
</dbReference>
<reference evidence="3" key="1">
    <citation type="submission" date="2017-06" db="EMBL/GenBank/DDBJ databases">
        <authorList>
            <person name="Cremers G."/>
        </authorList>
    </citation>
    <scope>NUCLEOTIDE SEQUENCE [LARGE SCALE GENOMIC DNA]</scope>
</reference>
<organism evidence="2 3">
    <name type="scientific">Candidatus Methanoperedens nitratireducens</name>
    <dbReference type="NCBI Taxonomy" id="1392998"/>
    <lineage>
        <taxon>Archaea</taxon>
        <taxon>Methanobacteriati</taxon>
        <taxon>Methanobacteriota</taxon>
        <taxon>Stenosarchaea group</taxon>
        <taxon>Methanomicrobia</taxon>
        <taxon>Methanosarcinales</taxon>
        <taxon>ANME-2 cluster</taxon>
        <taxon>Candidatus Methanoperedentaceae</taxon>
        <taxon>Candidatus Methanoperedens</taxon>
    </lineage>
</organism>
<dbReference type="EMBL" id="FZMP01000214">
    <property type="protein sequence ID" value="SNQ62265.1"/>
    <property type="molecule type" value="Genomic_DNA"/>
</dbReference>
<protein>
    <recommendedName>
        <fullName evidence="1">DNA primase/polymerase bifunctional N-terminal domain-containing protein</fullName>
    </recommendedName>
</protein>
<sequence length="879" mass="99593">MTTNTIPVTEIIKVVEAYTARGWVIHPLSSPKDNGNSPGKKPLLKDWQKLQATPTDIEKYIQQGCNIGLVCGKNSGVTVIDLDSMMFADDLFKGVESTTLKSQRTEGRGHVCFKYNHALSSQKHSNLGIEILNDRNNAVLPPSIHKSGDTYRWLNPDTPLIEMPEQLIENLNRLFNTEKKLLSLISDCRPCFKRYWADKEKITHGENARYFLGAFCSELFNNGADLDTIKMFARIVYRNDYNEKVTTTEYKGWTEKRLKPWRCEKIREHCVGFTDCDNCPITKSKERKNTGKTQTKVKEHVHVLVLPPIPHETIDPNPCDLKELLSTFRKWLAIKEDYNVTAPVCAFIGNFVPGEPDIIGIISPSGSLKTEIIRSYGLTENQYTYPLSSVTEHTFVSGHKDNIDTIPLLRGRVVAIKDLTTLLAKKEDVRAAVFADFRDITDCYVHKEFGNGIKKEYKGFHSSILFASTNAIERYYSMYSNLGQRMVFIRPINDPKDARIQAEKNRNQLELMRNELHSVMMRFIKGTLDDLKVKGTAHIPDDMKGEIGELCDFLAIGRTTIHHDFKGEIDEIPEPEFPTRVYNTICKLTEIHASIHGRMQASDDDKAFAFRLILDNIPTIRLRILGRLRTGEQTTSQIGKHAELPTPTAKRVLDELTALHLVVKIPRDMKDDDDSDTDKRSDSFYLSDEVAAQLDKLRGVIRIGSSINRDKTLGTPNPNRPYESTFEVKNNLHSNNESLSVNDDNTIPLESHPSILLGTPNSKIDNIFNLSEPDANHKLQKSLINASKQYEQEHGTINSDNVISFSYRYCEQFKPRWVHSITGESGDYTPSAILGICRKVFKLTPETTPTPTLTTPAQVNVMKRTAILIINHRTDALIS</sequence>
<dbReference type="RefSeq" id="WP_096206854.1">
    <property type="nucleotide sequence ID" value="NZ_FZMP01000214.1"/>
</dbReference>
<keyword evidence="3" id="KW-1185">Reference proteome</keyword>
<accession>A0A284VSJ5</accession>
<dbReference type="SMART" id="SM00943">
    <property type="entry name" value="Prim-Pol"/>
    <property type="match status" value="1"/>
</dbReference>
<feature type="domain" description="DNA primase/polymerase bifunctional N-terminal" evidence="1">
    <location>
        <begin position="15"/>
        <end position="167"/>
    </location>
</feature>
<name>A0A284VSJ5_9EURY</name>
<dbReference type="SUPFAM" id="SSF56747">
    <property type="entry name" value="Prim-pol domain"/>
    <property type="match status" value="1"/>
</dbReference>
<dbReference type="AlphaFoldDB" id="A0A284VSJ5"/>
<evidence type="ECO:0000313" key="3">
    <source>
        <dbReference type="Proteomes" id="UP000218615"/>
    </source>
</evidence>
<dbReference type="InterPro" id="IPR015330">
    <property type="entry name" value="DNA_primase/pol_bifunc_N"/>
</dbReference>
<dbReference type="OrthoDB" id="148410at2157"/>
<gene>
    <name evidence="2" type="ORF">MNV_660003</name>
</gene>
<proteinExistence type="predicted"/>
<dbReference type="Proteomes" id="UP000218615">
    <property type="component" value="Unassembled WGS sequence"/>
</dbReference>
<evidence type="ECO:0000313" key="2">
    <source>
        <dbReference type="EMBL" id="SNQ62265.1"/>
    </source>
</evidence>